<gene>
    <name evidence="1" type="ORF">PXEA_LOCUS18005</name>
</gene>
<accession>A0A448WZX2</accession>
<proteinExistence type="predicted"/>
<comment type="caution">
    <text evidence="1">The sequence shown here is derived from an EMBL/GenBank/DDBJ whole genome shotgun (WGS) entry which is preliminary data.</text>
</comment>
<name>A0A448WZX2_9PLAT</name>
<keyword evidence="2" id="KW-1185">Reference proteome</keyword>
<evidence type="ECO:0000313" key="1">
    <source>
        <dbReference type="EMBL" id="VEL24565.1"/>
    </source>
</evidence>
<evidence type="ECO:0000313" key="2">
    <source>
        <dbReference type="Proteomes" id="UP000784294"/>
    </source>
</evidence>
<dbReference type="AlphaFoldDB" id="A0A448WZX2"/>
<dbReference type="EMBL" id="CAAALY010068420">
    <property type="protein sequence ID" value="VEL24565.1"/>
    <property type="molecule type" value="Genomic_DNA"/>
</dbReference>
<dbReference type="Proteomes" id="UP000784294">
    <property type="component" value="Unassembled WGS sequence"/>
</dbReference>
<reference evidence="1" key="1">
    <citation type="submission" date="2018-11" db="EMBL/GenBank/DDBJ databases">
        <authorList>
            <consortium name="Pathogen Informatics"/>
        </authorList>
    </citation>
    <scope>NUCLEOTIDE SEQUENCE</scope>
</reference>
<sequence length="90" mass="9789">MHRVLCAVNSHGCQRASPHERNIDNAGLGPLGAASNSAHEVLKPLPSLLDAFSVSSVHKATFYPQVTISESRNYFYLSLSVYSNQGQHHA</sequence>
<organism evidence="1 2">
    <name type="scientific">Protopolystoma xenopodis</name>
    <dbReference type="NCBI Taxonomy" id="117903"/>
    <lineage>
        <taxon>Eukaryota</taxon>
        <taxon>Metazoa</taxon>
        <taxon>Spiralia</taxon>
        <taxon>Lophotrochozoa</taxon>
        <taxon>Platyhelminthes</taxon>
        <taxon>Monogenea</taxon>
        <taxon>Polyopisthocotylea</taxon>
        <taxon>Polystomatidea</taxon>
        <taxon>Polystomatidae</taxon>
        <taxon>Protopolystoma</taxon>
    </lineage>
</organism>
<protein>
    <submittedName>
        <fullName evidence="1">Uncharacterized protein</fullName>
    </submittedName>
</protein>